<dbReference type="PANTHER" id="PTHR22840">
    <property type="entry name" value="WD REPEAT-CONTAINING PROTEIN 36"/>
    <property type="match status" value="1"/>
</dbReference>
<dbReference type="Pfam" id="PF25168">
    <property type="entry name" value="Beta-prop_WDR36-Utp21_2nd"/>
    <property type="match status" value="1"/>
</dbReference>
<dbReference type="InterPro" id="IPR059157">
    <property type="entry name" value="WDR36-Utp21_N"/>
</dbReference>
<evidence type="ECO:0000256" key="1">
    <source>
        <dbReference type="PROSITE-ProRule" id="PRU00221"/>
    </source>
</evidence>
<dbReference type="GO" id="GO:0032040">
    <property type="term" value="C:small-subunit processome"/>
    <property type="evidence" value="ECO:0007669"/>
    <property type="project" value="InterPro"/>
</dbReference>
<feature type="repeat" description="WD" evidence="1">
    <location>
        <begin position="269"/>
        <end position="310"/>
    </location>
</feature>
<dbReference type="SUPFAM" id="SSF50978">
    <property type="entry name" value="WD40 repeat-like"/>
    <property type="match status" value="2"/>
</dbReference>
<evidence type="ECO:0000259" key="3">
    <source>
        <dbReference type="Pfam" id="PF04192"/>
    </source>
</evidence>
<dbReference type="PROSITE" id="PS50082">
    <property type="entry name" value="WD_REPEATS_2"/>
    <property type="match status" value="2"/>
</dbReference>
<organism evidence="5 6">
    <name type="scientific">Caenorhabditis japonica</name>
    <dbReference type="NCBI Taxonomy" id="281687"/>
    <lineage>
        <taxon>Eukaryota</taxon>
        <taxon>Metazoa</taxon>
        <taxon>Ecdysozoa</taxon>
        <taxon>Nematoda</taxon>
        <taxon>Chromadorea</taxon>
        <taxon>Rhabditida</taxon>
        <taxon>Rhabditina</taxon>
        <taxon>Rhabditomorpha</taxon>
        <taxon>Rhabditoidea</taxon>
        <taxon>Rhabditidae</taxon>
        <taxon>Peloderinae</taxon>
        <taxon>Caenorhabditis</taxon>
    </lineage>
</organism>
<dbReference type="PANTHER" id="PTHR22840:SF12">
    <property type="entry name" value="WD REPEAT-CONTAINING PROTEIN 36"/>
    <property type="match status" value="1"/>
</dbReference>
<dbReference type="Pfam" id="PF04192">
    <property type="entry name" value="Utp21"/>
    <property type="match status" value="1"/>
</dbReference>
<dbReference type="PROSITE" id="PS50294">
    <property type="entry name" value="WD_REPEATS_REGION"/>
    <property type="match status" value="1"/>
</dbReference>
<dbReference type="SUPFAM" id="SSF63825">
    <property type="entry name" value="YWTD domain"/>
    <property type="match status" value="1"/>
</dbReference>
<protein>
    <submittedName>
        <fullName evidence="5">WD_REPEATS_REGION domain-containing protein</fullName>
    </submittedName>
</protein>
<dbReference type="InterPro" id="IPR001680">
    <property type="entry name" value="WD40_rpt"/>
</dbReference>
<reference evidence="6" key="1">
    <citation type="submission" date="2010-08" db="EMBL/GenBank/DDBJ databases">
        <authorList>
            <consortium name="Caenorhabditis japonica Sequencing Consortium"/>
            <person name="Wilson R.K."/>
        </authorList>
    </citation>
    <scope>NUCLEOTIDE SEQUENCE [LARGE SCALE GENOMIC DNA]</scope>
    <source>
        <strain evidence="6">DF5081</strain>
    </source>
</reference>
<feature type="domain" description="WDR36/Utp21 N-terminal" evidence="4">
    <location>
        <begin position="39"/>
        <end position="303"/>
    </location>
</feature>
<evidence type="ECO:0000256" key="2">
    <source>
        <dbReference type="SAM" id="MobiDB-lite"/>
    </source>
</evidence>
<keyword evidence="1" id="KW-0853">WD repeat</keyword>
<feature type="compositionally biased region" description="Basic residues" evidence="2">
    <location>
        <begin position="469"/>
        <end position="485"/>
    </location>
</feature>
<dbReference type="FunFam" id="2.130.10.10:FF:002016">
    <property type="entry name" value="Protein CBG22378"/>
    <property type="match status" value="1"/>
</dbReference>
<evidence type="ECO:0000313" key="5">
    <source>
        <dbReference type="EnsemblMetazoa" id="CJA09540.1"/>
    </source>
</evidence>
<keyword evidence="6" id="KW-1185">Reference proteome</keyword>
<reference evidence="5" key="2">
    <citation type="submission" date="2022-06" db="UniProtKB">
        <authorList>
            <consortium name="EnsemblMetazoa"/>
        </authorList>
    </citation>
    <scope>IDENTIFICATION</scope>
    <source>
        <strain evidence="5">DF5081</strain>
    </source>
</reference>
<dbReference type="Gene3D" id="2.130.10.10">
    <property type="entry name" value="YVTN repeat-like/Quinoprotein amine dehydrogenase"/>
    <property type="match status" value="2"/>
</dbReference>
<sequence>MELGQSELFSPYRFIGVVTGSVAPSVRSVFVGKKSTCSVLCPIDNVILQYNGSNLRPIGSSDPVVGKITAVASSSSCVFAAHNKTISALPFCRNITDSIDVPEDVKMMELIGEQIVAVDTKSEIHVIGTSPDLHPILTIENGENFQISAIIHPSTYLNKIVIGSTTGLLRVVNFKTGKIIHEFEDCFESAVTFLAQTTALDILAIGLESGKILLYNLKLGSVLHMFQHDSRITCITFRDDGEPTMVTADCHGSLAVWDLETRELIGKITDVHSDTINRLHFIPGEPIMISASHDNSLRVWIFDSADSMPRELVRLDGHSLDATNVRFINKNHLLSAGLDGSVRKYDVTSLSMRNNMGKSAIEKTKSKNPSDEGHGVLEIVAGWQREANWNNVFCRHKNTTKITTWQTRNNTSGDFVINHDRFSNNAKFVDANASALCLSSCGNFVFVGYSTGHIDQFNTQSGRLIHSYTHSHKKSQKKSKTPRRAPRQDSNDTPIIPSKITSLTVDQRGQELMSTDENGFVTFWNLSTRQITAKLFKKNSKLGMSSKCPTNSLVAVVSILENGKESVVLIDSVCHKIVREFEKVGKSVNALTFSADGRWLLVADNEAYIRVYDVPTAHMIDIVMLSKPCISMSFNETGEFLATIHKEERAVYVWANKAVFLPYVNIRALDPDFLPTRATSNDGPQVCIDDDEDSIIDEEIRAMRELQIDSTSITFSGLPLSRWANLPDFAKIKERNKAVLSVKKIKQAPFFLSAIPTLEGFDFQSDDLQLDPALSDKLISDKRNMLELESSFTSLLKSTKCEEDLVNAFRTLQSMTLSAIDFQIRSLDLESVSLLLRMLLVVLKSRKQFELVEAYLLVTLKLHRILTRSIITTATLQLI</sequence>
<name>A0A8R1HTU6_CAEJA</name>
<dbReference type="SMART" id="SM00320">
    <property type="entry name" value="WD40"/>
    <property type="match status" value="7"/>
</dbReference>
<dbReference type="InterPro" id="IPR015943">
    <property type="entry name" value="WD40/YVTN_repeat-like_dom_sf"/>
</dbReference>
<dbReference type="Pfam" id="PF25171">
    <property type="entry name" value="Beta-prop_WDR36-Utp21_1st"/>
    <property type="match status" value="1"/>
</dbReference>
<dbReference type="GO" id="GO:0006364">
    <property type="term" value="P:rRNA processing"/>
    <property type="evidence" value="ECO:0007669"/>
    <property type="project" value="InterPro"/>
</dbReference>
<dbReference type="InterPro" id="IPR007319">
    <property type="entry name" value="WDR36/Utp21_C"/>
</dbReference>
<proteinExistence type="predicted"/>
<feature type="region of interest" description="Disordered" evidence="2">
    <location>
        <begin position="469"/>
        <end position="497"/>
    </location>
</feature>
<dbReference type="EnsemblMetazoa" id="CJA09540.1">
    <property type="protein sequence ID" value="CJA09540.1"/>
    <property type="gene ID" value="WBGene00128743"/>
</dbReference>
<evidence type="ECO:0000313" key="6">
    <source>
        <dbReference type="Proteomes" id="UP000005237"/>
    </source>
</evidence>
<feature type="domain" description="WDR36/Utp21 C-terminal" evidence="3">
    <location>
        <begin position="707"/>
        <end position="864"/>
    </location>
</feature>
<dbReference type="AlphaFoldDB" id="A0A8R1HTU6"/>
<dbReference type="GO" id="GO:0034388">
    <property type="term" value="C:Pwp2p-containing subcomplex of 90S preribosome"/>
    <property type="evidence" value="ECO:0007669"/>
    <property type="project" value="TreeGrafter"/>
</dbReference>
<accession>A0A8R1HTU6</accession>
<evidence type="ECO:0000259" key="4">
    <source>
        <dbReference type="Pfam" id="PF25171"/>
    </source>
</evidence>
<dbReference type="InterPro" id="IPR036322">
    <property type="entry name" value="WD40_repeat_dom_sf"/>
</dbReference>
<feature type="repeat" description="WD" evidence="1">
    <location>
        <begin position="225"/>
        <end position="267"/>
    </location>
</feature>
<dbReference type="Proteomes" id="UP000005237">
    <property type="component" value="Unassembled WGS sequence"/>
</dbReference>